<keyword evidence="1" id="KW-0472">Membrane</keyword>
<evidence type="ECO:0000313" key="3">
    <source>
        <dbReference type="WBParaSite" id="Hba_06129"/>
    </source>
</evidence>
<dbReference type="AlphaFoldDB" id="A0A1I7WLV4"/>
<dbReference type="Proteomes" id="UP000095283">
    <property type="component" value="Unplaced"/>
</dbReference>
<name>A0A1I7WLV4_HETBA</name>
<dbReference type="WBParaSite" id="Hba_06129">
    <property type="protein sequence ID" value="Hba_06129"/>
    <property type="gene ID" value="Hba_06129"/>
</dbReference>
<organism evidence="2 3">
    <name type="scientific">Heterorhabditis bacteriophora</name>
    <name type="common">Entomopathogenic nematode worm</name>
    <dbReference type="NCBI Taxonomy" id="37862"/>
    <lineage>
        <taxon>Eukaryota</taxon>
        <taxon>Metazoa</taxon>
        <taxon>Ecdysozoa</taxon>
        <taxon>Nematoda</taxon>
        <taxon>Chromadorea</taxon>
        <taxon>Rhabditida</taxon>
        <taxon>Rhabditina</taxon>
        <taxon>Rhabditomorpha</taxon>
        <taxon>Strongyloidea</taxon>
        <taxon>Heterorhabditidae</taxon>
        <taxon>Heterorhabditis</taxon>
    </lineage>
</organism>
<keyword evidence="1" id="KW-0812">Transmembrane</keyword>
<evidence type="ECO:0000313" key="2">
    <source>
        <dbReference type="Proteomes" id="UP000095283"/>
    </source>
</evidence>
<keyword evidence="2" id="KW-1185">Reference proteome</keyword>
<protein>
    <submittedName>
        <fullName evidence="3">Uncharacterized protein</fullName>
    </submittedName>
</protein>
<sequence>MSELFATRSFKCFSVAAYEVISRINVILNNYLCGFHIVLICLIYIMFIKYDFQVILSFYSDSLG</sequence>
<feature type="transmembrane region" description="Helical" evidence="1">
    <location>
        <begin position="28"/>
        <end position="47"/>
    </location>
</feature>
<evidence type="ECO:0000256" key="1">
    <source>
        <dbReference type="SAM" id="Phobius"/>
    </source>
</evidence>
<accession>A0A1I7WLV4</accession>
<keyword evidence="1" id="KW-1133">Transmembrane helix</keyword>
<reference evidence="3" key="1">
    <citation type="submission" date="2016-11" db="UniProtKB">
        <authorList>
            <consortium name="WormBaseParasite"/>
        </authorList>
    </citation>
    <scope>IDENTIFICATION</scope>
</reference>
<proteinExistence type="predicted"/>